<feature type="domain" description="MADS-box" evidence="7">
    <location>
        <begin position="18"/>
        <end position="78"/>
    </location>
</feature>
<name>A0AAP0LUG4_9ROSI</name>
<reference evidence="8 9" key="1">
    <citation type="submission" date="2024-05" db="EMBL/GenBank/DDBJ databases">
        <title>Haplotype-resolved chromosome-level genome assembly of Huyou (Citrus changshanensis).</title>
        <authorList>
            <person name="Miao C."/>
            <person name="Chen W."/>
            <person name="Wu Y."/>
            <person name="Wang L."/>
            <person name="Zhao S."/>
            <person name="Grierson D."/>
            <person name="Xu C."/>
            <person name="Chen K."/>
        </authorList>
    </citation>
    <scope>NUCLEOTIDE SEQUENCE [LARGE SCALE GENOMIC DNA]</scope>
    <source>
        <strain evidence="8">01-14</strain>
        <tissue evidence="8">Leaf</tissue>
    </source>
</reference>
<evidence type="ECO:0000313" key="9">
    <source>
        <dbReference type="Proteomes" id="UP001428341"/>
    </source>
</evidence>
<dbReference type="GO" id="GO:0000981">
    <property type="term" value="F:DNA-binding transcription factor activity, RNA polymerase II-specific"/>
    <property type="evidence" value="ECO:0007669"/>
    <property type="project" value="TreeGrafter"/>
</dbReference>
<evidence type="ECO:0000256" key="5">
    <source>
        <dbReference type="ARBA" id="ARBA00023242"/>
    </source>
</evidence>
<dbReference type="Pfam" id="PF00319">
    <property type="entry name" value="SRF-TF"/>
    <property type="match status" value="1"/>
</dbReference>
<proteinExistence type="predicted"/>
<gene>
    <name evidence="8" type="ORF">WN944_018285</name>
</gene>
<comment type="subcellular location">
    <subcellularLocation>
        <location evidence="1">Nucleus</location>
    </subcellularLocation>
</comment>
<evidence type="ECO:0000256" key="1">
    <source>
        <dbReference type="ARBA" id="ARBA00004123"/>
    </source>
</evidence>
<dbReference type="Gene3D" id="3.40.1810.10">
    <property type="entry name" value="Transcription factor, MADS-box"/>
    <property type="match status" value="1"/>
</dbReference>
<dbReference type="GO" id="GO:0046983">
    <property type="term" value="F:protein dimerization activity"/>
    <property type="evidence" value="ECO:0007669"/>
    <property type="project" value="InterPro"/>
</dbReference>
<feature type="compositionally biased region" description="Polar residues" evidence="6">
    <location>
        <begin position="1"/>
        <end position="10"/>
    </location>
</feature>
<organism evidence="8 9">
    <name type="scientific">Citrus x changshan-huyou</name>
    <dbReference type="NCBI Taxonomy" id="2935761"/>
    <lineage>
        <taxon>Eukaryota</taxon>
        <taxon>Viridiplantae</taxon>
        <taxon>Streptophyta</taxon>
        <taxon>Embryophyta</taxon>
        <taxon>Tracheophyta</taxon>
        <taxon>Spermatophyta</taxon>
        <taxon>Magnoliopsida</taxon>
        <taxon>eudicotyledons</taxon>
        <taxon>Gunneridae</taxon>
        <taxon>Pentapetalae</taxon>
        <taxon>rosids</taxon>
        <taxon>malvids</taxon>
        <taxon>Sapindales</taxon>
        <taxon>Rutaceae</taxon>
        <taxon>Aurantioideae</taxon>
        <taxon>Citrus</taxon>
    </lineage>
</organism>
<dbReference type="SUPFAM" id="SSF55455">
    <property type="entry name" value="SRF-like"/>
    <property type="match status" value="1"/>
</dbReference>
<dbReference type="PANTHER" id="PTHR11945:SF610">
    <property type="entry name" value="AGAMOUS-LIKE MADS-BOX PROTEIN AGL61"/>
    <property type="match status" value="1"/>
</dbReference>
<evidence type="ECO:0000313" key="8">
    <source>
        <dbReference type="EMBL" id="KAK9186896.1"/>
    </source>
</evidence>
<dbReference type="AlphaFoldDB" id="A0AAP0LUG4"/>
<dbReference type="PANTHER" id="PTHR11945">
    <property type="entry name" value="MADS BOX PROTEIN"/>
    <property type="match status" value="1"/>
</dbReference>
<dbReference type="InterPro" id="IPR036879">
    <property type="entry name" value="TF_MADSbox_sf"/>
</dbReference>
<dbReference type="GO" id="GO:0000978">
    <property type="term" value="F:RNA polymerase II cis-regulatory region sequence-specific DNA binding"/>
    <property type="evidence" value="ECO:0007669"/>
    <property type="project" value="TreeGrafter"/>
</dbReference>
<sequence length="168" mass="18957">MAMDMTNSNSNKKKPCGKGRRKVEIRKIEDASSRMVAFSKRKKGLFNKAGELHRLCDANIAVVIQSPSGRLFSFGKPSADHVIDKFLRDAGYNHQSKEETEDMEESTELGGGGGGGVKYWWEESTEGLSLEELKKYMDSLEALRNNVAIKLEEMMMRRACERDLLSFI</sequence>
<protein>
    <recommendedName>
        <fullName evidence="7">MADS-box domain-containing protein</fullName>
    </recommendedName>
</protein>
<evidence type="ECO:0000256" key="3">
    <source>
        <dbReference type="ARBA" id="ARBA00023125"/>
    </source>
</evidence>
<dbReference type="EMBL" id="JBCGBO010000007">
    <property type="protein sequence ID" value="KAK9186896.1"/>
    <property type="molecule type" value="Genomic_DNA"/>
</dbReference>
<accession>A0AAP0LUG4</accession>
<dbReference type="PROSITE" id="PS50066">
    <property type="entry name" value="MADS_BOX_2"/>
    <property type="match status" value="1"/>
</dbReference>
<feature type="region of interest" description="Disordered" evidence="6">
    <location>
        <begin position="95"/>
        <end position="114"/>
    </location>
</feature>
<keyword evidence="9" id="KW-1185">Reference proteome</keyword>
<evidence type="ECO:0000256" key="4">
    <source>
        <dbReference type="ARBA" id="ARBA00023163"/>
    </source>
</evidence>
<dbReference type="InterPro" id="IPR002100">
    <property type="entry name" value="TF_MADSbox"/>
</dbReference>
<feature type="compositionally biased region" description="Basic residues" evidence="6">
    <location>
        <begin position="11"/>
        <end position="22"/>
    </location>
</feature>
<evidence type="ECO:0000259" key="7">
    <source>
        <dbReference type="PROSITE" id="PS50066"/>
    </source>
</evidence>
<keyword evidence="3" id="KW-0238">DNA-binding</keyword>
<dbReference type="GO" id="GO:0005634">
    <property type="term" value="C:nucleus"/>
    <property type="evidence" value="ECO:0007669"/>
    <property type="project" value="UniProtKB-SubCell"/>
</dbReference>
<evidence type="ECO:0000256" key="6">
    <source>
        <dbReference type="SAM" id="MobiDB-lite"/>
    </source>
</evidence>
<feature type="region of interest" description="Disordered" evidence="6">
    <location>
        <begin position="1"/>
        <end position="22"/>
    </location>
</feature>
<dbReference type="PRINTS" id="PR00404">
    <property type="entry name" value="MADSDOMAIN"/>
</dbReference>
<dbReference type="SMART" id="SM00432">
    <property type="entry name" value="MADS"/>
    <property type="match status" value="1"/>
</dbReference>
<keyword evidence="4" id="KW-0804">Transcription</keyword>
<keyword evidence="5" id="KW-0539">Nucleus</keyword>
<evidence type="ECO:0000256" key="2">
    <source>
        <dbReference type="ARBA" id="ARBA00023015"/>
    </source>
</evidence>
<keyword evidence="2" id="KW-0805">Transcription regulation</keyword>
<dbReference type="Proteomes" id="UP001428341">
    <property type="component" value="Unassembled WGS sequence"/>
</dbReference>
<comment type="caution">
    <text evidence="8">The sequence shown here is derived from an EMBL/GenBank/DDBJ whole genome shotgun (WGS) entry which is preliminary data.</text>
</comment>